<keyword evidence="1" id="KW-1133">Transmembrane helix</keyword>
<dbReference type="RefSeq" id="WP_156785114.1">
    <property type="nucleotide sequence ID" value="NZ_LT629690.1"/>
</dbReference>
<sequence>MSITPETVANTESSAELLELERVLTSHSFAKSPRLCSLLGFIVTHSLRGSHGDLTEQQIGIQVFGRVPGYNSSEDTIVRVTVRQLRQRLDLYYSSEGAGNEFRIDIPKGGYIAAVEKQAVRKVSEAPAITPLVSPPPSAPVASVSVPPPPSRKPYVFAIALLGLAVLVLGVICIQQRRAASVPVVRKGPIALWQALFTSDRKTLIVPGDAALDMFTVWEQKSVPLDWYATHTYDRESKASVPPSHTDVPLATRSVTPMADLALVADLVRGPEHMGAPELEKNIEIRYARDVVVADTHDNNLILIGPESFDPWVTLYQPEMDFVAHYDYVSDVYTIQNKSPRAGEQASYIYRRVKPNLKNFTHIALLANSQGQGRVLIVEGTSMGTTYGAVNFLTSEWLYGPILRQATDSSGRLHDFEVLLSGDFIHGGVGNSKVVAFHVH</sequence>
<organism evidence="2 3">
    <name type="scientific">Terriglobus roseus</name>
    <dbReference type="NCBI Taxonomy" id="392734"/>
    <lineage>
        <taxon>Bacteria</taxon>
        <taxon>Pseudomonadati</taxon>
        <taxon>Acidobacteriota</taxon>
        <taxon>Terriglobia</taxon>
        <taxon>Terriglobales</taxon>
        <taxon>Acidobacteriaceae</taxon>
        <taxon>Terriglobus</taxon>
    </lineage>
</organism>
<keyword evidence="1" id="KW-0812">Transmembrane</keyword>
<dbReference type="EMBL" id="LT629690">
    <property type="protein sequence ID" value="SDF44861.1"/>
    <property type="molecule type" value="Genomic_DNA"/>
</dbReference>
<dbReference type="Proteomes" id="UP000182427">
    <property type="component" value="Chromosome I"/>
</dbReference>
<protein>
    <submittedName>
        <fullName evidence="2">Uncharacterized protein</fullName>
    </submittedName>
</protein>
<gene>
    <name evidence="2" type="ORF">SAMN05444167_2445</name>
</gene>
<feature type="transmembrane region" description="Helical" evidence="1">
    <location>
        <begin position="155"/>
        <end position="174"/>
    </location>
</feature>
<evidence type="ECO:0000313" key="3">
    <source>
        <dbReference type="Proteomes" id="UP000182427"/>
    </source>
</evidence>
<evidence type="ECO:0000256" key="1">
    <source>
        <dbReference type="SAM" id="Phobius"/>
    </source>
</evidence>
<keyword evidence="3" id="KW-1185">Reference proteome</keyword>
<name>A0A1G7L670_9BACT</name>
<accession>A0A1G7L670</accession>
<evidence type="ECO:0000313" key="2">
    <source>
        <dbReference type="EMBL" id="SDF44861.1"/>
    </source>
</evidence>
<proteinExistence type="predicted"/>
<keyword evidence="1" id="KW-0472">Membrane</keyword>
<dbReference type="AlphaFoldDB" id="A0A1G7L670"/>
<dbReference type="OrthoDB" id="54411at2"/>
<reference evidence="2 3" key="1">
    <citation type="submission" date="2016-10" db="EMBL/GenBank/DDBJ databases">
        <authorList>
            <person name="de Groot N.N."/>
        </authorList>
    </citation>
    <scope>NUCLEOTIDE SEQUENCE [LARGE SCALE GENOMIC DNA]</scope>
    <source>
        <strain evidence="2 3">GAS232</strain>
    </source>
</reference>